<protein>
    <recommendedName>
        <fullName evidence="2">Ubiquitin-like protease family profile domain-containing protein</fullName>
    </recommendedName>
</protein>
<reference evidence="1" key="1">
    <citation type="journal article" date="2013" name="Nature">
        <title>Draft genome of the wheat A-genome progenitor Triticum urartu.</title>
        <authorList>
            <person name="Ling H.Q."/>
            <person name="Zhao S."/>
            <person name="Liu D."/>
            <person name="Wang J."/>
            <person name="Sun H."/>
            <person name="Zhang C."/>
            <person name="Fan H."/>
            <person name="Li D."/>
            <person name="Dong L."/>
            <person name="Tao Y."/>
            <person name="Gao C."/>
            <person name="Wu H."/>
            <person name="Li Y."/>
            <person name="Cui Y."/>
            <person name="Guo X."/>
            <person name="Zheng S."/>
            <person name="Wang B."/>
            <person name="Yu K."/>
            <person name="Liang Q."/>
            <person name="Yang W."/>
            <person name="Lou X."/>
            <person name="Chen J."/>
            <person name="Feng M."/>
            <person name="Jian J."/>
            <person name="Zhang X."/>
            <person name="Luo G."/>
            <person name="Jiang Y."/>
            <person name="Liu J."/>
            <person name="Wang Z."/>
            <person name="Sha Y."/>
            <person name="Zhang B."/>
            <person name="Wu H."/>
            <person name="Tang D."/>
            <person name="Shen Q."/>
            <person name="Xue P."/>
            <person name="Zou S."/>
            <person name="Wang X."/>
            <person name="Liu X."/>
            <person name="Wang F."/>
            <person name="Yang Y."/>
            <person name="An X."/>
            <person name="Dong Z."/>
            <person name="Zhang K."/>
            <person name="Zhang X."/>
            <person name="Luo M.C."/>
            <person name="Dvorak J."/>
            <person name="Tong Y."/>
            <person name="Wang J."/>
            <person name="Yang H."/>
            <person name="Li Z."/>
            <person name="Wang D."/>
            <person name="Zhang A."/>
            <person name="Wang J."/>
        </authorList>
    </citation>
    <scope>NUCLEOTIDE SEQUENCE</scope>
</reference>
<dbReference type="InterPro" id="IPR038765">
    <property type="entry name" value="Papain-like_cys_pep_sf"/>
</dbReference>
<dbReference type="SUPFAM" id="SSF54001">
    <property type="entry name" value="Cysteine proteinases"/>
    <property type="match status" value="1"/>
</dbReference>
<sequence>MQQGIYNAAEIHSKFEKINHLDRQDMVMLPVLEFTDPNDQEGGRHYWVFNINLRDHRFEMLDSWRKLDNPDLMHCASTIAGAVRCLWKQHYPKHNISHFQVIDIDVPKQPGK</sequence>
<dbReference type="PANTHER" id="PTHR36479">
    <property type="entry name" value="ULP_PROTEASE DOMAIN-CONTAINING PROTEIN"/>
    <property type="match status" value="1"/>
</dbReference>
<dbReference type="AlphaFoldDB" id="M7ZYD2"/>
<organism evidence="1">
    <name type="scientific">Triticum urartu</name>
    <name type="common">Red wild einkorn</name>
    <name type="synonym">Crithodium urartu</name>
    <dbReference type="NCBI Taxonomy" id="4572"/>
    <lineage>
        <taxon>Eukaryota</taxon>
        <taxon>Viridiplantae</taxon>
        <taxon>Streptophyta</taxon>
        <taxon>Embryophyta</taxon>
        <taxon>Tracheophyta</taxon>
        <taxon>Spermatophyta</taxon>
        <taxon>Magnoliopsida</taxon>
        <taxon>Liliopsida</taxon>
        <taxon>Poales</taxon>
        <taxon>Poaceae</taxon>
        <taxon>BOP clade</taxon>
        <taxon>Pooideae</taxon>
        <taxon>Triticodae</taxon>
        <taxon>Triticeae</taxon>
        <taxon>Triticinae</taxon>
        <taxon>Triticum</taxon>
    </lineage>
</organism>
<name>M7ZYD2_TRIUA</name>
<evidence type="ECO:0008006" key="2">
    <source>
        <dbReference type="Google" id="ProtNLM"/>
    </source>
</evidence>
<proteinExistence type="predicted"/>
<gene>
    <name evidence="1" type="ORF">TRIUR3_19505</name>
</gene>
<evidence type="ECO:0000313" key="1">
    <source>
        <dbReference type="EMBL" id="EMS64671.1"/>
    </source>
</evidence>
<dbReference type="PANTHER" id="PTHR36479:SF10">
    <property type="entry name" value="UBIQUITIN-LIKE PROTEASE FAMILY PROFILE DOMAIN-CONTAINING PROTEIN"/>
    <property type="match status" value="1"/>
</dbReference>
<dbReference type="EMBL" id="KD053608">
    <property type="protein sequence ID" value="EMS64671.1"/>
    <property type="molecule type" value="Genomic_DNA"/>
</dbReference>
<accession>M7ZYD2</accession>
<dbReference type="Gene3D" id="3.40.395.10">
    <property type="entry name" value="Adenoviral Proteinase, Chain A"/>
    <property type="match status" value="1"/>
</dbReference>